<feature type="transmembrane region" description="Helical" evidence="9">
    <location>
        <begin position="54"/>
        <end position="76"/>
    </location>
</feature>
<comment type="similarity">
    <text evidence="8">Belongs to the binding-protein-dependent transport system permease family. LivHM subfamily.</text>
</comment>
<evidence type="ECO:0000256" key="2">
    <source>
        <dbReference type="ARBA" id="ARBA00022448"/>
    </source>
</evidence>
<keyword evidence="6 9" id="KW-1133">Transmembrane helix</keyword>
<dbReference type="PANTHER" id="PTHR11795">
    <property type="entry name" value="BRANCHED-CHAIN AMINO ACID TRANSPORT SYSTEM PERMEASE PROTEIN LIVH"/>
    <property type="match status" value="1"/>
</dbReference>
<feature type="transmembrane region" description="Helical" evidence="9">
    <location>
        <begin position="212"/>
        <end position="233"/>
    </location>
</feature>
<sequence length="277" mass="29176">MISTLAYGLTVGGILYIISIGLSLTLGTMRIVNFAHALVYTLGAYVLVTSLQKLGVGFVLAGLIAVLAVIPVSYLIERCVIRRLYGQSVDYAIIATYAVLLIGVDAIKWIWGAIPIPLSDPVGPSVTILGVELPVYRLIIIAISLLIFVALEAFFSRTVVGKIIVAGLEDKDAVASLGISVDKYFAVAFTLGSCLAALGGVLYAPITAVNPYMGFQVLLICFAVVVVGGLGSIRGTFLAAFALGMVMSVTGRFWGPAADTMVFVVMGLILILKPLEV</sequence>
<dbReference type="Pfam" id="PF02653">
    <property type="entry name" value="BPD_transp_2"/>
    <property type="match status" value="1"/>
</dbReference>
<keyword evidence="5" id="KW-0029">Amino-acid transport</keyword>
<evidence type="ECO:0000256" key="1">
    <source>
        <dbReference type="ARBA" id="ARBA00004651"/>
    </source>
</evidence>
<evidence type="ECO:0000256" key="6">
    <source>
        <dbReference type="ARBA" id="ARBA00022989"/>
    </source>
</evidence>
<comment type="subcellular location">
    <subcellularLocation>
        <location evidence="1">Cell membrane</location>
        <topology evidence="1">Multi-pass membrane protein</topology>
    </subcellularLocation>
</comment>
<gene>
    <name evidence="10" type="ORF">ENW96_06590</name>
</gene>
<reference evidence="10" key="1">
    <citation type="journal article" date="2020" name="mSystems">
        <title>Genome- and Community-Level Interaction Insights into Carbon Utilization and Element Cycling Functions of Hydrothermarchaeota in Hydrothermal Sediment.</title>
        <authorList>
            <person name="Zhou Z."/>
            <person name="Liu Y."/>
            <person name="Xu W."/>
            <person name="Pan J."/>
            <person name="Luo Z.H."/>
            <person name="Li M."/>
        </authorList>
    </citation>
    <scope>NUCLEOTIDE SEQUENCE [LARGE SCALE GENOMIC DNA]</scope>
    <source>
        <strain evidence="10">SpSt-897</strain>
    </source>
</reference>
<organism evidence="10">
    <name type="scientific">Desulfobacca acetoxidans</name>
    <dbReference type="NCBI Taxonomy" id="60893"/>
    <lineage>
        <taxon>Bacteria</taxon>
        <taxon>Pseudomonadati</taxon>
        <taxon>Thermodesulfobacteriota</taxon>
        <taxon>Desulfobaccia</taxon>
        <taxon>Desulfobaccales</taxon>
        <taxon>Desulfobaccaceae</taxon>
        <taxon>Desulfobacca</taxon>
    </lineage>
</organism>
<evidence type="ECO:0000256" key="9">
    <source>
        <dbReference type="SAM" id="Phobius"/>
    </source>
</evidence>
<dbReference type="InterPro" id="IPR001851">
    <property type="entry name" value="ABC_transp_permease"/>
</dbReference>
<keyword evidence="2" id="KW-0813">Transport</keyword>
<evidence type="ECO:0000256" key="8">
    <source>
        <dbReference type="ARBA" id="ARBA00037998"/>
    </source>
</evidence>
<evidence type="ECO:0000313" key="10">
    <source>
        <dbReference type="EMBL" id="HGF34043.1"/>
    </source>
</evidence>
<evidence type="ECO:0000256" key="7">
    <source>
        <dbReference type="ARBA" id="ARBA00023136"/>
    </source>
</evidence>
<dbReference type="EMBL" id="DTMF01000167">
    <property type="protein sequence ID" value="HGF34043.1"/>
    <property type="molecule type" value="Genomic_DNA"/>
</dbReference>
<accession>A0A7C3UYP3</accession>
<comment type="caution">
    <text evidence="10">The sequence shown here is derived from an EMBL/GenBank/DDBJ whole genome shotgun (WGS) entry which is preliminary data.</text>
</comment>
<feature type="transmembrane region" description="Helical" evidence="9">
    <location>
        <begin position="6"/>
        <end position="24"/>
    </location>
</feature>
<feature type="transmembrane region" description="Helical" evidence="9">
    <location>
        <begin position="31"/>
        <end position="48"/>
    </location>
</feature>
<keyword evidence="4 9" id="KW-0812">Transmembrane</keyword>
<proteinExistence type="inferred from homology"/>
<dbReference type="CDD" id="cd06582">
    <property type="entry name" value="TM_PBP1_LivH_like"/>
    <property type="match status" value="1"/>
</dbReference>
<dbReference type="GO" id="GO:0022857">
    <property type="term" value="F:transmembrane transporter activity"/>
    <property type="evidence" value="ECO:0007669"/>
    <property type="project" value="InterPro"/>
</dbReference>
<protein>
    <submittedName>
        <fullName evidence="10">Branched-chain amino acid ABC transporter permease</fullName>
    </submittedName>
</protein>
<feature type="transmembrane region" description="Helical" evidence="9">
    <location>
        <begin position="134"/>
        <end position="155"/>
    </location>
</feature>
<dbReference type="AlphaFoldDB" id="A0A7C3UYP3"/>
<evidence type="ECO:0000256" key="5">
    <source>
        <dbReference type="ARBA" id="ARBA00022970"/>
    </source>
</evidence>
<dbReference type="GO" id="GO:0005886">
    <property type="term" value="C:plasma membrane"/>
    <property type="evidence" value="ECO:0007669"/>
    <property type="project" value="UniProtKB-SubCell"/>
</dbReference>
<dbReference type="GO" id="GO:0006865">
    <property type="term" value="P:amino acid transport"/>
    <property type="evidence" value="ECO:0007669"/>
    <property type="project" value="UniProtKB-KW"/>
</dbReference>
<feature type="transmembrane region" description="Helical" evidence="9">
    <location>
        <begin position="88"/>
        <end position="114"/>
    </location>
</feature>
<keyword evidence="7 9" id="KW-0472">Membrane</keyword>
<evidence type="ECO:0000256" key="3">
    <source>
        <dbReference type="ARBA" id="ARBA00022475"/>
    </source>
</evidence>
<name>A0A7C3UYP3_9BACT</name>
<keyword evidence="3" id="KW-1003">Cell membrane</keyword>
<feature type="transmembrane region" description="Helical" evidence="9">
    <location>
        <begin position="184"/>
        <end position="206"/>
    </location>
</feature>
<dbReference type="InterPro" id="IPR052157">
    <property type="entry name" value="BCAA_transport_permease"/>
</dbReference>
<dbReference type="PANTHER" id="PTHR11795:SF442">
    <property type="entry name" value="ABC TRANSPORTER ATP-BINDING PROTEIN"/>
    <property type="match status" value="1"/>
</dbReference>
<feature type="transmembrane region" description="Helical" evidence="9">
    <location>
        <begin position="253"/>
        <end position="272"/>
    </location>
</feature>
<evidence type="ECO:0000256" key="4">
    <source>
        <dbReference type="ARBA" id="ARBA00022692"/>
    </source>
</evidence>